<dbReference type="RefSeq" id="WP_015746388.1">
    <property type="nucleotide sequence ID" value="NC_013235.1"/>
</dbReference>
<feature type="compositionally biased region" description="Low complexity" evidence="1">
    <location>
        <begin position="185"/>
        <end position="198"/>
    </location>
</feature>
<keyword evidence="6" id="KW-1185">Reference proteome</keyword>
<accession>C8XBL2</accession>
<name>C8XBL2_NAKMY</name>
<dbReference type="STRING" id="479431.Namu_1066"/>
<dbReference type="KEGG" id="nml:Namu_1066"/>
<feature type="chain" id="PRO_5039328155" evidence="3">
    <location>
        <begin position="29"/>
        <end position="243"/>
    </location>
</feature>
<evidence type="ECO:0000313" key="5">
    <source>
        <dbReference type="EMBL" id="ACV77474.1"/>
    </source>
</evidence>
<reference evidence="5 6" key="2">
    <citation type="journal article" date="2010" name="Stand. Genomic Sci.">
        <title>Complete genome sequence of Nakamurella multipartita type strain (Y-104).</title>
        <authorList>
            <person name="Tice H."/>
            <person name="Mayilraj S."/>
            <person name="Sims D."/>
            <person name="Lapidus A."/>
            <person name="Nolan M."/>
            <person name="Lucas S."/>
            <person name="Glavina Del Rio T."/>
            <person name="Copeland A."/>
            <person name="Cheng J.F."/>
            <person name="Meincke L."/>
            <person name="Bruce D."/>
            <person name="Goodwin L."/>
            <person name="Pitluck S."/>
            <person name="Ivanova N."/>
            <person name="Mavromatis K."/>
            <person name="Ovchinnikova G."/>
            <person name="Pati A."/>
            <person name="Chen A."/>
            <person name="Palaniappan K."/>
            <person name="Land M."/>
            <person name="Hauser L."/>
            <person name="Chang Y.J."/>
            <person name="Jeffries C.D."/>
            <person name="Detter J.C."/>
            <person name="Brettin T."/>
            <person name="Rohde M."/>
            <person name="Goker M."/>
            <person name="Bristow J."/>
            <person name="Eisen J.A."/>
            <person name="Markowitz V."/>
            <person name="Hugenholtz P."/>
            <person name="Kyrpides N.C."/>
            <person name="Klenk H.P."/>
            <person name="Chen F."/>
        </authorList>
    </citation>
    <scope>NUCLEOTIDE SEQUENCE [LARGE SCALE GENOMIC DNA]</scope>
    <source>
        <strain evidence="6">ATCC 700099 / DSM 44233 / CIP 104796 / JCM 9543 / NBRC 105858 / Y-104</strain>
    </source>
</reference>
<dbReference type="Proteomes" id="UP000002218">
    <property type="component" value="Chromosome"/>
</dbReference>
<protein>
    <submittedName>
        <fullName evidence="5">Nuclear export factor GLE1</fullName>
    </submittedName>
</protein>
<dbReference type="InParanoid" id="C8XBL2"/>
<evidence type="ECO:0000256" key="2">
    <source>
        <dbReference type="SAM" id="Phobius"/>
    </source>
</evidence>
<feature type="transmembrane region" description="Helical" evidence="2">
    <location>
        <begin position="218"/>
        <end position="238"/>
    </location>
</feature>
<organism evidence="5 6">
    <name type="scientific">Nakamurella multipartita (strain ATCC 700099 / DSM 44233 / CIP 104796 / JCM 9543 / NBRC 105858 / Y-104)</name>
    <name type="common">Microsphaera multipartita</name>
    <dbReference type="NCBI Taxonomy" id="479431"/>
    <lineage>
        <taxon>Bacteria</taxon>
        <taxon>Bacillati</taxon>
        <taxon>Actinomycetota</taxon>
        <taxon>Actinomycetes</taxon>
        <taxon>Nakamurellales</taxon>
        <taxon>Nakamurellaceae</taxon>
        <taxon>Nakamurella</taxon>
    </lineage>
</organism>
<reference evidence="6" key="1">
    <citation type="submission" date="2009-09" db="EMBL/GenBank/DDBJ databases">
        <title>The complete genome of Nakamurella multipartita DSM 44233.</title>
        <authorList>
            <consortium name="US DOE Joint Genome Institute (JGI-PGF)"/>
            <person name="Lucas S."/>
            <person name="Copeland A."/>
            <person name="Lapidus A."/>
            <person name="Glavina del Rio T."/>
            <person name="Dalin E."/>
            <person name="Tice H."/>
            <person name="Bruce D."/>
            <person name="Goodwin L."/>
            <person name="Pitluck S."/>
            <person name="Kyrpides N."/>
            <person name="Mavromatis K."/>
            <person name="Ivanova N."/>
            <person name="Ovchinnikova G."/>
            <person name="Sims D."/>
            <person name="Meincke L."/>
            <person name="Brettin T."/>
            <person name="Detter J.C."/>
            <person name="Han C."/>
            <person name="Larimer F."/>
            <person name="Land M."/>
            <person name="Hauser L."/>
            <person name="Markowitz V."/>
            <person name="Cheng J.-F."/>
            <person name="Hugenholtz P."/>
            <person name="Woyke T."/>
            <person name="Wu D."/>
            <person name="Klenk H.-P."/>
            <person name="Eisen J.A."/>
        </authorList>
    </citation>
    <scope>NUCLEOTIDE SEQUENCE [LARGE SCALE GENOMIC DNA]</scope>
    <source>
        <strain evidence="6">ATCC 700099 / DSM 44233 / CIP 104796 / JCM 9543 / NBRC 105858 / Y-104</strain>
    </source>
</reference>
<dbReference type="eggNOG" id="COG4549">
    <property type="taxonomic scope" value="Bacteria"/>
</dbReference>
<proteinExistence type="predicted"/>
<keyword evidence="2" id="KW-0812">Transmembrane</keyword>
<feature type="domain" description="YncI copper-binding" evidence="4">
    <location>
        <begin position="29"/>
        <end position="172"/>
    </location>
</feature>
<evidence type="ECO:0000256" key="3">
    <source>
        <dbReference type="SAM" id="SignalP"/>
    </source>
</evidence>
<dbReference type="Gene3D" id="2.60.40.2230">
    <property type="entry name" value="Uncharacterised protein YcnI-like PF07987, DUF1775"/>
    <property type="match status" value="1"/>
</dbReference>
<keyword evidence="2" id="KW-1133">Transmembrane helix</keyword>
<feature type="signal peptide" evidence="3">
    <location>
        <begin position="1"/>
        <end position="28"/>
    </location>
</feature>
<dbReference type="HOGENOM" id="CLU_087540_1_0_11"/>
<dbReference type="CDD" id="cd08545">
    <property type="entry name" value="YcnI_like"/>
    <property type="match status" value="1"/>
</dbReference>
<dbReference type="InterPro" id="IPR012533">
    <property type="entry name" value="YcnI-copper_dom"/>
</dbReference>
<feature type="region of interest" description="Disordered" evidence="1">
    <location>
        <begin position="159"/>
        <end position="198"/>
    </location>
</feature>
<evidence type="ECO:0000259" key="4">
    <source>
        <dbReference type="Pfam" id="PF07987"/>
    </source>
</evidence>
<dbReference type="InterPro" id="IPR038507">
    <property type="entry name" value="YcnI-like_sf"/>
</dbReference>
<keyword evidence="2" id="KW-0472">Membrane</keyword>
<dbReference type="OrthoDB" id="9810871at2"/>
<evidence type="ECO:0000256" key="1">
    <source>
        <dbReference type="SAM" id="MobiDB-lite"/>
    </source>
</evidence>
<dbReference type="AlphaFoldDB" id="C8XBL2"/>
<gene>
    <name evidence="5" type="ordered locus">Namu_1066</name>
</gene>
<evidence type="ECO:0000313" key="6">
    <source>
        <dbReference type="Proteomes" id="UP000002218"/>
    </source>
</evidence>
<sequence length="243" mass="24237" precursor="true">MSKSILRSAVVVAGVCALSLGGALAASAHVSVSPNTTAAGSYALLTFGVPHGCAGSPTTKVAIKIPEQITAVTPTVNPNWDVQKVMVPLNPAVTDSHGNQVTERVDQVVYTAKTPLPDGYRDALVLSLQVPDAVGQTLSFPTIQTCEVGETAWIEPTVEGQAEPDHPAPAFVVTPAAGNGDDDGPAVTTAPASASAVPTSSAEVATAAATESSSTSPVAIAGLVAGVLGLVVGGIALARSRRA</sequence>
<dbReference type="Pfam" id="PF07987">
    <property type="entry name" value="DUF1775"/>
    <property type="match status" value="1"/>
</dbReference>
<keyword evidence="3" id="KW-0732">Signal</keyword>
<dbReference type="EMBL" id="CP001737">
    <property type="protein sequence ID" value="ACV77474.1"/>
    <property type="molecule type" value="Genomic_DNA"/>
</dbReference>